<feature type="region of interest" description="Disordered" evidence="1">
    <location>
        <begin position="78"/>
        <end position="98"/>
    </location>
</feature>
<proteinExistence type="predicted"/>
<dbReference type="Pfam" id="PF01425">
    <property type="entry name" value="Amidase"/>
    <property type="match status" value="2"/>
</dbReference>
<evidence type="ECO:0000313" key="3">
    <source>
        <dbReference type="EMBL" id="KAF2823965.1"/>
    </source>
</evidence>
<dbReference type="PANTHER" id="PTHR42678">
    <property type="entry name" value="AMIDASE"/>
    <property type="match status" value="1"/>
</dbReference>
<protein>
    <submittedName>
        <fullName evidence="3">Amidase signature enzyme</fullName>
    </submittedName>
</protein>
<dbReference type="Gene3D" id="3.90.1300.10">
    <property type="entry name" value="Amidase signature (AS) domain"/>
    <property type="match status" value="2"/>
</dbReference>
<dbReference type="PANTHER" id="PTHR42678:SF37">
    <property type="entry name" value="AMIDASE C869.01-RELATED"/>
    <property type="match status" value="1"/>
</dbReference>
<organism evidence="3 4">
    <name type="scientific">Ophiobolus disseminans</name>
    <dbReference type="NCBI Taxonomy" id="1469910"/>
    <lineage>
        <taxon>Eukaryota</taxon>
        <taxon>Fungi</taxon>
        <taxon>Dikarya</taxon>
        <taxon>Ascomycota</taxon>
        <taxon>Pezizomycotina</taxon>
        <taxon>Dothideomycetes</taxon>
        <taxon>Pleosporomycetidae</taxon>
        <taxon>Pleosporales</taxon>
        <taxon>Pleosporineae</taxon>
        <taxon>Phaeosphaeriaceae</taxon>
        <taxon>Ophiobolus</taxon>
    </lineage>
</organism>
<gene>
    <name evidence="3" type="ORF">CC86DRAFT_395956</name>
</gene>
<dbReference type="EMBL" id="MU006231">
    <property type="protein sequence ID" value="KAF2823965.1"/>
    <property type="molecule type" value="Genomic_DNA"/>
</dbReference>
<dbReference type="InterPro" id="IPR023631">
    <property type="entry name" value="Amidase_dom"/>
</dbReference>
<evidence type="ECO:0000313" key="4">
    <source>
        <dbReference type="Proteomes" id="UP000799424"/>
    </source>
</evidence>
<accession>A0A6A6ZUH0</accession>
<keyword evidence="4" id="KW-1185">Reference proteome</keyword>
<name>A0A6A6ZUH0_9PLEO</name>
<dbReference type="AlphaFoldDB" id="A0A6A6ZUH0"/>
<sequence>MPRCRGSHMDRRSFTCRELTQCYLERIEKINPHIKAVIETNPEDLVIADELDAERRTGIVRSGIHGIPFLVKDSTEAYSSRGGQNRNPYNLAEHPGGSSSGSASALAANMCAFSIGTETDESRGDAVHSVPCELRCQADSSVIFPADRNAVVGIKPTVGLTSTLGVIPEAPSMDTVGTFGRSVEDAATILDIIADESSLPDSQAVTDPSRKSYTSWLADKGALKGAKFGLPLKQIWKAASESTEHKSEYDALQTLIKQMIESGAQIFDVDFPSAEEIISSDGWNWAYAADVVAYNIEHTDTEGGIPGTHPAWPTGQDNFDKCIESKEFPNAVYEEALTYIRLKSREEGIDAALRHPGGELDGLIVPLQADGGAACSVAAKAAYPMITIPVGVNDSGVPFGLGIIQTAWKENLLVKYGSTVEDLVGPRHRPAFLNLDAENWFYIGSPPQ</sequence>
<dbReference type="InterPro" id="IPR036928">
    <property type="entry name" value="AS_sf"/>
</dbReference>
<feature type="domain" description="Amidase" evidence="2">
    <location>
        <begin position="140"/>
        <end position="296"/>
    </location>
</feature>
<feature type="compositionally biased region" description="Polar residues" evidence="1">
    <location>
        <begin position="78"/>
        <end position="88"/>
    </location>
</feature>
<feature type="domain" description="Amidase" evidence="2">
    <location>
        <begin position="76"/>
        <end position="122"/>
    </location>
</feature>
<evidence type="ECO:0000259" key="2">
    <source>
        <dbReference type="Pfam" id="PF01425"/>
    </source>
</evidence>
<dbReference type="OrthoDB" id="566138at2759"/>
<dbReference type="SUPFAM" id="SSF75304">
    <property type="entry name" value="Amidase signature (AS) enzymes"/>
    <property type="match status" value="1"/>
</dbReference>
<dbReference type="Proteomes" id="UP000799424">
    <property type="component" value="Unassembled WGS sequence"/>
</dbReference>
<evidence type="ECO:0000256" key="1">
    <source>
        <dbReference type="SAM" id="MobiDB-lite"/>
    </source>
</evidence>
<reference evidence="3" key="1">
    <citation type="journal article" date="2020" name="Stud. Mycol.">
        <title>101 Dothideomycetes genomes: a test case for predicting lifestyles and emergence of pathogens.</title>
        <authorList>
            <person name="Haridas S."/>
            <person name="Albert R."/>
            <person name="Binder M."/>
            <person name="Bloem J."/>
            <person name="Labutti K."/>
            <person name="Salamov A."/>
            <person name="Andreopoulos B."/>
            <person name="Baker S."/>
            <person name="Barry K."/>
            <person name="Bills G."/>
            <person name="Bluhm B."/>
            <person name="Cannon C."/>
            <person name="Castanera R."/>
            <person name="Culley D."/>
            <person name="Daum C."/>
            <person name="Ezra D."/>
            <person name="Gonzalez J."/>
            <person name="Henrissat B."/>
            <person name="Kuo A."/>
            <person name="Liang C."/>
            <person name="Lipzen A."/>
            <person name="Lutzoni F."/>
            <person name="Magnuson J."/>
            <person name="Mondo S."/>
            <person name="Nolan M."/>
            <person name="Ohm R."/>
            <person name="Pangilinan J."/>
            <person name="Park H.-J."/>
            <person name="Ramirez L."/>
            <person name="Alfaro M."/>
            <person name="Sun H."/>
            <person name="Tritt A."/>
            <person name="Yoshinaga Y."/>
            <person name="Zwiers L.-H."/>
            <person name="Turgeon B."/>
            <person name="Goodwin S."/>
            <person name="Spatafora J."/>
            <person name="Crous P."/>
            <person name="Grigoriev I."/>
        </authorList>
    </citation>
    <scope>NUCLEOTIDE SEQUENCE</scope>
    <source>
        <strain evidence="3">CBS 113818</strain>
    </source>
</reference>